<dbReference type="Proteomes" id="UP000190867">
    <property type="component" value="Unassembled WGS sequence"/>
</dbReference>
<dbReference type="RefSeq" id="WP_078235854.1">
    <property type="nucleotide sequence ID" value="NZ_MUYA01000001.1"/>
</dbReference>
<proteinExistence type="predicted"/>
<gene>
    <name evidence="1" type="ORF">B0187_00835</name>
</gene>
<dbReference type="OrthoDB" id="5679448at2"/>
<evidence type="ECO:0008006" key="3">
    <source>
        <dbReference type="Google" id="ProtNLM"/>
    </source>
</evidence>
<evidence type="ECO:0000313" key="1">
    <source>
        <dbReference type="EMBL" id="OOS00870.1"/>
    </source>
</evidence>
<name>A0A1T0AV98_9PAST</name>
<sequence length="117" mass="13258">MTTNPPNKPTTETLIVNLPDAHVDLGPMLTISNAGAYEQATLDFFAETLMPMWFEKQFSLHQLAEYLSGKAELWTAPTVELVSRGHQEPFAFWIKFLDTAQTTFLVQCELTSRDKVH</sequence>
<reference evidence="1 2" key="1">
    <citation type="submission" date="2017-02" db="EMBL/GenBank/DDBJ databases">
        <title>Draft genome sequence of Haemophilus paracuniculus CCUG 43573 type strain.</title>
        <authorList>
            <person name="Engstrom-Jakobsson H."/>
            <person name="Salva-Serra F."/>
            <person name="Thorell K."/>
            <person name="Gonzales-Siles L."/>
            <person name="Karlsson R."/>
            <person name="Boulund F."/>
            <person name="Engstrand L."/>
            <person name="Kristiansson E."/>
            <person name="Moore E."/>
        </authorList>
    </citation>
    <scope>NUCLEOTIDE SEQUENCE [LARGE SCALE GENOMIC DNA]</scope>
    <source>
        <strain evidence="1 2">CCUG 43573</strain>
    </source>
</reference>
<dbReference type="AlphaFoldDB" id="A0A1T0AV98"/>
<dbReference type="STRING" id="734.B0187_00835"/>
<protein>
    <recommendedName>
        <fullName evidence="3">Hemophilus-specific protein</fullName>
    </recommendedName>
</protein>
<accession>A0A1T0AV98</accession>
<dbReference type="EMBL" id="MUYA01000001">
    <property type="protein sequence ID" value="OOS00870.1"/>
    <property type="molecule type" value="Genomic_DNA"/>
</dbReference>
<comment type="caution">
    <text evidence="1">The sequence shown here is derived from an EMBL/GenBank/DDBJ whole genome shotgun (WGS) entry which is preliminary data.</text>
</comment>
<evidence type="ECO:0000313" key="2">
    <source>
        <dbReference type="Proteomes" id="UP000190867"/>
    </source>
</evidence>
<keyword evidence="2" id="KW-1185">Reference proteome</keyword>
<organism evidence="1 2">
    <name type="scientific">Haemophilus paracuniculus</name>
    <dbReference type="NCBI Taxonomy" id="734"/>
    <lineage>
        <taxon>Bacteria</taxon>
        <taxon>Pseudomonadati</taxon>
        <taxon>Pseudomonadota</taxon>
        <taxon>Gammaproteobacteria</taxon>
        <taxon>Pasteurellales</taxon>
        <taxon>Pasteurellaceae</taxon>
        <taxon>Haemophilus</taxon>
    </lineage>
</organism>